<organism evidence="9">
    <name type="scientific">Salpingoeca rosetta (strain ATCC 50818 / BSB-021)</name>
    <dbReference type="NCBI Taxonomy" id="946362"/>
    <lineage>
        <taxon>Eukaryota</taxon>
        <taxon>Choanoflagellata</taxon>
        <taxon>Craspedida</taxon>
        <taxon>Salpingoecidae</taxon>
        <taxon>Salpingoeca</taxon>
    </lineage>
</organism>
<evidence type="ECO:0000313" key="8">
    <source>
        <dbReference type="EMBL" id="EGD81054.1"/>
    </source>
</evidence>
<dbReference type="PROSITE" id="PS01357">
    <property type="entry name" value="ZF_ZZ_1"/>
    <property type="match status" value="1"/>
</dbReference>
<evidence type="ECO:0000259" key="7">
    <source>
        <dbReference type="PROSITE" id="PS50222"/>
    </source>
</evidence>
<dbReference type="InterPro" id="IPR052260">
    <property type="entry name" value="Autophagy_Rcpt_SigReg"/>
</dbReference>
<dbReference type="FunFam" id="3.30.60.90:FF:000007">
    <property type="entry name" value="Next to BRCA1 gene 1 protein"/>
    <property type="match status" value="1"/>
</dbReference>
<dbReference type="GO" id="GO:0008270">
    <property type="term" value="F:zinc ion binding"/>
    <property type="evidence" value="ECO:0007669"/>
    <property type="project" value="UniProtKB-KW"/>
</dbReference>
<dbReference type="GeneID" id="16068451"/>
<dbReference type="SUPFAM" id="SSF57850">
    <property type="entry name" value="RING/U-box"/>
    <property type="match status" value="1"/>
</dbReference>
<dbReference type="CDD" id="cd02340">
    <property type="entry name" value="ZZ_NBR1_like"/>
    <property type="match status" value="1"/>
</dbReference>
<feature type="domain" description="ZZ-type" evidence="6">
    <location>
        <begin position="17"/>
        <end position="69"/>
    </location>
</feature>
<dbReference type="SUPFAM" id="SSF47473">
    <property type="entry name" value="EF-hand"/>
    <property type="match status" value="1"/>
</dbReference>
<dbReference type="STRING" id="946362.F2USE5"/>
<keyword evidence="4" id="KW-0106">Calcium</keyword>
<evidence type="ECO:0000313" key="9">
    <source>
        <dbReference type="Proteomes" id="UP000007799"/>
    </source>
</evidence>
<protein>
    <recommendedName>
        <fullName evidence="10">ZZ-type domain-containing protein</fullName>
    </recommendedName>
</protein>
<gene>
    <name evidence="8" type="ORF">PTSG_10998</name>
</gene>
<dbReference type="EMBL" id="GL832994">
    <property type="protein sequence ID" value="EGD81054.1"/>
    <property type="molecule type" value="Genomic_DNA"/>
</dbReference>
<reference evidence="8" key="1">
    <citation type="submission" date="2009-08" db="EMBL/GenBank/DDBJ databases">
        <title>Annotation of Salpingoeca rosetta.</title>
        <authorList>
            <consortium name="The Broad Institute Genome Sequencing Platform"/>
            <person name="Russ C."/>
            <person name="Cuomo C."/>
            <person name="Burger G."/>
            <person name="Gray M.W."/>
            <person name="Holland P.W.H."/>
            <person name="King N."/>
            <person name="Lang F.B.F."/>
            <person name="Roger A.J."/>
            <person name="Ruiz-Trillo I."/>
            <person name="Young S.K."/>
            <person name="Zeng Q."/>
            <person name="Gargeya S."/>
            <person name="Alvarado L."/>
            <person name="Berlin A."/>
            <person name="Chapman S.B."/>
            <person name="Chen Z."/>
            <person name="Freedman E."/>
            <person name="Gellesch M."/>
            <person name="Goldberg J."/>
            <person name="Griggs A."/>
            <person name="Gujja S."/>
            <person name="Heilman E."/>
            <person name="Heiman D."/>
            <person name="Howarth C."/>
            <person name="Mehta T."/>
            <person name="Neiman D."/>
            <person name="Pearson M."/>
            <person name="Roberts A."/>
            <person name="Saif S."/>
            <person name="Shea T."/>
            <person name="Shenoy N."/>
            <person name="Sisk P."/>
            <person name="Stolte C."/>
            <person name="Sykes S."/>
            <person name="White J."/>
            <person name="Yandava C."/>
            <person name="Haas B."/>
            <person name="Nusbaum C."/>
            <person name="Birren B."/>
        </authorList>
    </citation>
    <scope>NUCLEOTIDE SEQUENCE [LARGE SCALE GENOMIC DNA]</scope>
    <source>
        <strain evidence="8">ATCC 50818</strain>
    </source>
</reference>
<dbReference type="PROSITE" id="PS00018">
    <property type="entry name" value="EF_HAND_1"/>
    <property type="match status" value="1"/>
</dbReference>
<evidence type="ECO:0000256" key="1">
    <source>
        <dbReference type="ARBA" id="ARBA00022723"/>
    </source>
</evidence>
<dbReference type="eggNOG" id="KOG0039">
    <property type="taxonomic scope" value="Eukaryota"/>
</dbReference>
<dbReference type="GO" id="GO:0070013">
    <property type="term" value="C:intracellular organelle lumen"/>
    <property type="evidence" value="ECO:0007669"/>
    <property type="project" value="UniProtKB-ARBA"/>
</dbReference>
<dbReference type="Gene3D" id="1.10.238.10">
    <property type="entry name" value="EF-hand"/>
    <property type="match status" value="1"/>
</dbReference>
<dbReference type="PROSITE" id="PS50222">
    <property type="entry name" value="EF_HAND_2"/>
    <property type="match status" value="1"/>
</dbReference>
<dbReference type="OrthoDB" id="2122982at2759"/>
<evidence type="ECO:0000256" key="2">
    <source>
        <dbReference type="ARBA" id="ARBA00022771"/>
    </source>
</evidence>
<dbReference type="SMART" id="SM00054">
    <property type="entry name" value="EFh"/>
    <property type="match status" value="2"/>
</dbReference>
<dbReference type="Pfam" id="PF00569">
    <property type="entry name" value="ZZ"/>
    <property type="match status" value="1"/>
</dbReference>
<dbReference type="eggNOG" id="KOG4582">
    <property type="taxonomic scope" value="Eukaryota"/>
</dbReference>
<dbReference type="InterPro" id="IPR000433">
    <property type="entry name" value="Znf_ZZ"/>
</dbReference>
<dbReference type="GO" id="GO:0005509">
    <property type="term" value="F:calcium ion binding"/>
    <property type="evidence" value="ECO:0007669"/>
    <property type="project" value="InterPro"/>
</dbReference>
<dbReference type="AlphaFoldDB" id="F2USE5"/>
<evidence type="ECO:0000256" key="3">
    <source>
        <dbReference type="ARBA" id="ARBA00022833"/>
    </source>
</evidence>
<proteinExistence type="predicted"/>
<dbReference type="InParanoid" id="F2USE5"/>
<name>F2USE5_SALR5</name>
<evidence type="ECO:0000256" key="5">
    <source>
        <dbReference type="PROSITE-ProRule" id="PRU00228"/>
    </source>
</evidence>
<evidence type="ECO:0008006" key="10">
    <source>
        <dbReference type="Google" id="ProtNLM"/>
    </source>
</evidence>
<dbReference type="Gene3D" id="3.30.60.90">
    <property type="match status" value="1"/>
</dbReference>
<keyword evidence="1" id="KW-0479">Metal-binding</keyword>
<dbReference type="OMA" id="CADCELQ"/>
<keyword evidence="3" id="KW-0862">Zinc</keyword>
<dbReference type="PANTHER" id="PTHR15090">
    <property type="entry name" value="SEQUESTOSOME 1-RELATED"/>
    <property type="match status" value="1"/>
</dbReference>
<dbReference type="GO" id="GO:0005737">
    <property type="term" value="C:cytoplasm"/>
    <property type="evidence" value="ECO:0007669"/>
    <property type="project" value="UniProtKB-ARBA"/>
</dbReference>
<dbReference type="KEGG" id="sre:PTSG_10998"/>
<dbReference type="SMART" id="SM00291">
    <property type="entry name" value="ZnF_ZZ"/>
    <property type="match status" value="1"/>
</dbReference>
<dbReference type="InterPro" id="IPR018247">
    <property type="entry name" value="EF_Hand_1_Ca_BS"/>
</dbReference>
<dbReference type="Proteomes" id="UP000007799">
    <property type="component" value="Unassembled WGS sequence"/>
</dbReference>
<evidence type="ECO:0000259" key="6">
    <source>
        <dbReference type="PROSITE" id="PS50135"/>
    </source>
</evidence>
<keyword evidence="2 5" id="KW-0863">Zinc-finger</keyword>
<keyword evidence="9" id="KW-1185">Reference proteome</keyword>
<dbReference type="PROSITE" id="PS50135">
    <property type="entry name" value="ZF_ZZ_2"/>
    <property type="match status" value="1"/>
</dbReference>
<evidence type="ECO:0000256" key="4">
    <source>
        <dbReference type="ARBA" id="ARBA00022837"/>
    </source>
</evidence>
<dbReference type="InterPro" id="IPR011992">
    <property type="entry name" value="EF-hand-dom_pair"/>
</dbReference>
<dbReference type="PRINTS" id="PR00450">
    <property type="entry name" value="RECOVERIN"/>
</dbReference>
<dbReference type="RefSeq" id="XP_004987924.1">
    <property type="nucleotide sequence ID" value="XM_004987867.1"/>
</dbReference>
<dbReference type="InterPro" id="IPR043145">
    <property type="entry name" value="Znf_ZZ_sf"/>
</dbReference>
<accession>F2USE5</accession>
<dbReference type="InterPro" id="IPR002048">
    <property type="entry name" value="EF_hand_dom"/>
</dbReference>
<sequence>MVFHVAEDLTLRDGVVHRGVACNHCKATPIKGIRYKCANCPDFDLCADCELQEVHNPKHVFIKLNNVVPPRLNPRKPLCPQLFPGTAQPKQKILWESLKNLEAFFNLSRSTITAYFSEFQLVADSSDPPGVSPARFRELMGEYAARPNLIVDRLFFLFDRDGDGIVGFADMLGTMAVLEHGSYDEKMRLAFRGMDLDQRGHLVPDDLIAILRAFLELTVLQVTDLVSGLQSEMVQSLDDAGSKPVSALFTAPIGLPSDTPPTKGADAAMHLDQHDWTPTPTHAASSLHATPELSSKGGDAVVMFVNRIFNNRDRMDLAEFEHTARVHPLLVTWVTSLGTIF</sequence>
<feature type="domain" description="EF-hand" evidence="7">
    <location>
        <begin position="146"/>
        <end position="181"/>
    </location>
</feature>